<reference evidence="2" key="1">
    <citation type="journal article" date="2019" name="Int. J. Syst. Evol. Microbiol.">
        <title>The Global Catalogue of Microorganisms (GCM) 10K type strain sequencing project: providing services to taxonomists for standard genome sequencing and annotation.</title>
        <authorList>
            <consortium name="The Broad Institute Genomics Platform"/>
            <consortium name="The Broad Institute Genome Sequencing Center for Infectious Disease"/>
            <person name="Wu L."/>
            <person name="Ma J."/>
        </authorList>
    </citation>
    <scope>NUCLEOTIDE SEQUENCE [LARGE SCALE GENOMIC DNA]</scope>
    <source>
        <strain evidence="2">KCTC 52487</strain>
    </source>
</reference>
<name>A0ABV6ZVM5_9PROT</name>
<accession>A0ABV6ZVM5</accession>
<dbReference type="InterPro" id="IPR009267">
    <property type="entry name" value="NTP_transf_6"/>
</dbReference>
<comment type="caution">
    <text evidence="1">The sequence shown here is derived from an EMBL/GenBank/DDBJ whole genome shotgun (WGS) entry which is preliminary data.</text>
</comment>
<evidence type="ECO:0000313" key="2">
    <source>
        <dbReference type="Proteomes" id="UP001595379"/>
    </source>
</evidence>
<dbReference type="Proteomes" id="UP001595379">
    <property type="component" value="Unassembled WGS sequence"/>
</dbReference>
<protein>
    <submittedName>
        <fullName evidence="1">Nucleotidyltransferase family protein</fullName>
    </submittedName>
</protein>
<proteinExistence type="predicted"/>
<gene>
    <name evidence="1" type="ORF">ACFOOR_05310</name>
</gene>
<dbReference type="Pfam" id="PF06042">
    <property type="entry name" value="NTP_transf_6"/>
    <property type="match status" value="1"/>
</dbReference>
<dbReference type="RefSeq" id="WP_343165422.1">
    <property type="nucleotide sequence ID" value="NZ_JBHRSV010000004.1"/>
</dbReference>
<evidence type="ECO:0000313" key="1">
    <source>
        <dbReference type="EMBL" id="MFC2925516.1"/>
    </source>
</evidence>
<keyword evidence="2" id="KW-1185">Reference proteome</keyword>
<dbReference type="PANTHER" id="PTHR39166:SF1">
    <property type="entry name" value="BLL1166 PROTEIN"/>
    <property type="match status" value="1"/>
</dbReference>
<organism evidence="1 2">
    <name type="scientific">Hyphobacterium vulgare</name>
    <dbReference type="NCBI Taxonomy" id="1736751"/>
    <lineage>
        <taxon>Bacteria</taxon>
        <taxon>Pseudomonadati</taxon>
        <taxon>Pseudomonadota</taxon>
        <taxon>Alphaproteobacteria</taxon>
        <taxon>Maricaulales</taxon>
        <taxon>Maricaulaceae</taxon>
        <taxon>Hyphobacterium</taxon>
    </lineage>
</organism>
<dbReference type="EMBL" id="JBHRSV010000004">
    <property type="protein sequence ID" value="MFC2925516.1"/>
    <property type="molecule type" value="Genomic_DNA"/>
</dbReference>
<sequence>MTAPDPKRLSGADFGAQRAFLVEAVLAEPGARAVLSRAAAMGLPDWALMAGAIYKPVWNALTGRDPAFGINDYDLAYCDPDDLSWEGEDVWIKRGATVFAGFPREVEIRNQARVPIWFSKKFGVERAPIRTTEEAVSQFASKSHAIALRLDAGGQPELIAPYGLAELFSGTIRPLPGIADPAGWNRKCAENRANWPEIVFENA</sequence>
<dbReference type="PANTHER" id="PTHR39166">
    <property type="entry name" value="BLL1166 PROTEIN"/>
    <property type="match status" value="1"/>
</dbReference>